<protein>
    <submittedName>
        <fullName evidence="2">Uncharacterized protein</fullName>
    </submittedName>
</protein>
<gene>
    <name evidence="2" type="ORF">R3I93_003487</name>
</gene>
<accession>A0AAN9HI24</accession>
<proteinExistence type="predicted"/>
<evidence type="ECO:0000256" key="1">
    <source>
        <dbReference type="SAM" id="MobiDB-lite"/>
    </source>
</evidence>
<feature type="compositionally biased region" description="Basic and acidic residues" evidence="1">
    <location>
        <begin position="66"/>
        <end position="77"/>
    </location>
</feature>
<comment type="caution">
    <text evidence="2">The sequence shown here is derived from an EMBL/GenBank/DDBJ whole genome shotgun (WGS) entry which is preliminary data.</text>
</comment>
<name>A0AAN9HI24_9TELE</name>
<evidence type="ECO:0000313" key="2">
    <source>
        <dbReference type="EMBL" id="KAK7173678.1"/>
    </source>
</evidence>
<keyword evidence="3" id="KW-1185">Reference proteome</keyword>
<organism evidence="2 3">
    <name type="scientific">Phoxinus phoxinus</name>
    <name type="common">Eurasian minnow</name>
    <dbReference type="NCBI Taxonomy" id="58324"/>
    <lineage>
        <taxon>Eukaryota</taxon>
        <taxon>Metazoa</taxon>
        <taxon>Chordata</taxon>
        <taxon>Craniata</taxon>
        <taxon>Vertebrata</taxon>
        <taxon>Euteleostomi</taxon>
        <taxon>Actinopterygii</taxon>
        <taxon>Neopterygii</taxon>
        <taxon>Teleostei</taxon>
        <taxon>Ostariophysi</taxon>
        <taxon>Cypriniformes</taxon>
        <taxon>Leuciscidae</taxon>
        <taxon>Phoxininae</taxon>
        <taxon>Phoxinus</taxon>
    </lineage>
</organism>
<dbReference type="Proteomes" id="UP001364617">
    <property type="component" value="Unassembled WGS sequence"/>
</dbReference>
<feature type="region of interest" description="Disordered" evidence="1">
    <location>
        <begin position="20"/>
        <end position="88"/>
    </location>
</feature>
<evidence type="ECO:0000313" key="3">
    <source>
        <dbReference type="Proteomes" id="UP001364617"/>
    </source>
</evidence>
<dbReference type="EMBL" id="JAYKXH010000003">
    <property type="protein sequence ID" value="KAK7173678.1"/>
    <property type="molecule type" value="Genomic_DNA"/>
</dbReference>
<reference evidence="2 3" key="1">
    <citation type="submission" date="2024-02" db="EMBL/GenBank/DDBJ databases">
        <title>Chromosome-level genome assembly of the Eurasian Minnow (Phoxinus phoxinus).</title>
        <authorList>
            <person name="Oriowo T.O."/>
            <person name="Martin S."/>
            <person name="Stange M."/>
            <person name="Chrysostomakis Y."/>
            <person name="Brown T."/>
            <person name="Winkler S."/>
            <person name="Kukowka S."/>
            <person name="Myers E.W."/>
            <person name="Bohne A."/>
        </authorList>
    </citation>
    <scope>NUCLEOTIDE SEQUENCE [LARGE SCALE GENOMIC DNA]</scope>
    <source>
        <strain evidence="2">ZFMK-TIS-60720</strain>
        <tissue evidence="2">Whole Organism</tissue>
    </source>
</reference>
<sequence>MEALFEFVVQGWSQSENVAASAAEIPQPPVDNSLATSTPSLAIPTPGGNRRKKKKNDCSHSSQEVYKGDILKERVKEVGQPLPDMDKN</sequence>
<dbReference type="AlphaFoldDB" id="A0AAN9HI24"/>